<name>A0A0A9F3Y9_ARUDO</name>
<organism evidence="1">
    <name type="scientific">Arundo donax</name>
    <name type="common">Giant reed</name>
    <name type="synonym">Donax arundinaceus</name>
    <dbReference type="NCBI Taxonomy" id="35708"/>
    <lineage>
        <taxon>Eukaryota</taxon>
        <taxon>Viridiplantae</taxon>
        <taxon>Streptophyta</taxon>
        <taxon>Embryophyta</taxon>
        <taxon>Tracheophyta</taxon>
        <taxon>Spermatophyta</taxon>
        <taxon>Magnoliopsida</taxon>
        <taxon>Liliopsida</taxon>
        <taxon>Poales</taxon>
        <taxon>Poaceae</taxon>
        <taxon>PACMAD clade</taxon>
        <taxon>Arundinoideae</taxon>
        <taxon>Arundineae</taxon>
        <taxon>Arundo</taxon>
    </lineage>
</organism>
<evidence type="ECO:0000313" key="1">
    <source>
        <dbReference type="EMBL" id="JAE07730.1"/>
    </source>
</evidence>
<dbReference type="EMBL" id="GBRH01190166">
    <property type="protein sequence ID" value="JAE07730.1"/>
    <property type="molecule type" value="Transcribed_RNA"/>
</dbReference>
<dbReference type="AlphaFoldDB" id="A0A0A9F3Y9"/>
<accession>A0A0A9F3Y9</accession>
<reference evidence="1" key="2">
    <citation type="journal article" date="2015" name="Data Brief">
        <title>Shoot transcriptome of the giant reed, Arundo donax.</title>
        <authorList>
            <person name="Barrero R.A."/>
            <person name="Guerrero F.D."/>
            <person name="Moolhuijzen P."/>
            <person name="Goolsby J.A."/>
            <person name="Tidwell J."/>
            <person name="Bellgard S.E."/>
            <person name="Bellgard M.I."/>
        </authorList>
    </citation>
    <scope>NUCLEOTIDE SEQUENCE</scope>
    <source>
        <tissue evidence="1">Shoot tissue taken approximately 20 cm above the soil surface</tissue>
    </source>
</reference>
<sequence>MIALPVCGHPSVISLLHVGIELNYQDPGLKKIQQLPGFHVSSQSFIMANVLSEKIM</sequence>
<reference evidence="1" key="1">
    <citation type="submission" date="2014-09" db="EMBL/GenBank/DDBJ databases">
        <authorList>
            <person name="Magalhaes I.L.F."/>
            <person name="Oliveira U."/>
            <person name="Santos F.R."/>
            <person name="Vidigal T.H.D.A."/>
            <person name="Brescovit A.D."/>
            <person name="Santos A.J."/>
        </authorList>
    </citation>
    <scope>NUCLEOTIDE SEQUENCE</scope>
    <source>
        <tissue evidence="1">Shoot tissue taken approximately 20 cm above the soil surface</tissue>
    </source>
</reference>
<proteinExistence type="predicted"/>
<protein>
    <submittedName>
        <fullName evidence="1">Uncharacterized protein</fullName>
    </submittedName>
</protein>